<sequence length="643" mass="75659">MNTPQNLQEGTPREKAQCLLYEEIRETDSIIRDLTRKILNSEELIKNIQLEKESDVKRLKEVETHYSVRLNRQREDMVDNIKGFRGPFFMHQFFSKSPKNQNPPSTDAEWIQRVLSLAENSLRQINQKMKELAKKRQIIDGEMQQRAQKFPNTSDLQTLRFHRVSEQKPASQFQHQTIHEGHSPTGGAPQPSQFNLPVRKLQPQIIDPEDKKRLDQVIEQQKIRKEVKEQTKDMSLAELMSKFGIQINNTTDSDDPSQNSPGEKPMNTSERTSTPEQETTTKPRGKTLPRFEFLRTYPSQFELKKEPETPRNTGFEGGYPSSQLFLNRVENSFSSSSGTMGISNRHEEVPKEDWTAKSIFEETKHRQSSRISRRNQMKVNQWIKIRKDNHYRRSQEIFEAETSRDNIQTSQIEDSDDKNEKIVQKPSKGHKELPKSTENSESIQGPSQSSNEEISYSPYRYELNESLERSQQSQETIQKDSPPLFSEVQKEKERVESALSSQKNLPDRVKELLKQAERKRDETRRQYEDEKVRREKIREEKRLQLEELERKDREKEEEAARELAELDKRIQDDERKSQKNSKKFGGDVKKRDWREKESEMNNNSESARKLAEFQENLVREKIQEGQNKEEEAARKGRRAEKEL</sequence>
<protein>
    <submittedName>
        <fullName evidence="3">Uncharacterized protein</fullName>
    </submittedName>
</protein>
<name>A0A8S1I0I1_9PELO</name>
<dbReference type="EMBL" id="CAJGYM010000224">
    <property type="protein sequence ID" value="CAD6200000.1"/>
    <property type="molecule type" value="Genomic_DNA"/>
</dbReference>
<feature type="compositionally biased region" description="Polar residues" evidence="2">
    <location>
        <begin position="436"/>
        <end position="454"/>
    </location>
</feature>
<evidence type="ECO:0000313" key="4">
    <source>
        <dbReference type="Proteomes" id="UP000835052"/>
    </source>
</evidence>
<feature type="region of interest" description="Disordered" evidence="2">
    <location>
        <begin position="399"/>
        <end position="643"/>
    </location>
</feature>
<dbReference type="AlphaFoldDB" id="A0A8S1I0I1"/>
<reference evidence="3" key="1">
    <citation type="submission" date="2020-10" db="EMBL/GenBank/DDBJ databases">
        <authorList>
            <person name="Kikuchi T."/>
        </authorList>
    </citation>
    <scope>NUCLEOTIDE SEQUENCE</scope>
    <source>
        <strain evidence="3">NKZ352</strain>
    </source>
</reference>
<feature type="region of interest" description="Disordered" evidence="2">
    <location>
        <begin position="247"/>
        <end position="287"/>
    </location>
</feature>
<proteinExistence type="predicted"/>
<dbReference type="Proteomes" id="UP000835052">
    <property type="component" value="Unassembled WGS sequence"/>
</dbReference>
<gene>
    <name evidence="3" type="ORF">CAUJ_LOCUS15899</name>
</gene>
<keyword evidence="4" id="KW-1185">Reference proteome</keyword>
<feature type="coiled-coil region" evidence="1">
    <location>
        <begin position="115"/>
        <end position="142"/>
    </location>
</feature>
<feature type="compositionally biased region" description="Basic and acidic residues" evidence="2">
    <location>
        <begin position="584"/>
        <end position="599"/>
    </location>
</feature>
<feature type="compositionally biased region" description="Polar residues" evidence="2">
    <location>
        <begin position="247"/>
        <end position="282"/>
    </location>
</feature>
<feature type="region of interest" description="Disordered" evidence="2">
    <location>
        <begin position="166"/>
        <end position="195"/>
    </location>
</feature>
<evidence type="ECO:0000256" key="2">
    <source>
        <dbReference type="SAM" id="MobiDB-lite"/>
    </source>
</evidence>
<evidence type="ECO:0000256" key="1">
    <source>
        <dbReference type="SAM" id="Coils"/>
    </source>
</evidence>
<accession>A0A8S1I0I1</accession>
<feature type="compositionally biased region" description="Basic and acidic residues" evidence="2">
    <location>
        <begin position="505"/>
        <end position="577"/>
    </location>
</feature>
<feature type="compositionally biased region" description="Basic and acidic residues" evidence="2">
    <location>
        <begin position="418"/>
        <end position="435"/>
    </location>
</feature>
<organism evidence="3 4">
    <name type="scientific">Caenorhabditis auriculariae</name>
    <dbReference type="NCBI Taxonomy" id="2777116"/>
    <lineage>
        <taxon>Eukaryota</taxon>
        <taxon>Metazoa</taxon>
        <taxon>Ecdysozoa</taxon>
        <taxon>Nematoda</taxon>
        <taxon>Chromadorea</taxon>
        <taxon>Rhabditida</taxon>
        <taxon>Rhabditina</taxon>
        <taxon>Rhabditomorpha</taxon>
        <taxon>Rhabditoidea</taxon>
        <taxon>Rhabditidae</taxon>
        <taxon>Peloderinae</taxon>
        <taxon>Caenorhabditis</taxon>
    </lineage>
</organism>
<comment type="caution">
    <text evidence="3">The sequence shown here is derived from an EMBL/GenBank/DDBJ whole genome shotgun (WGS) entry which is preliminary data.</text>
</comment>
<evidence type="ECO:0000313" key="3">
    <source>
        <dbReference type="EMBL" id="CAD6200000.1"/>
    </source>
</evidence>
<keyword evidence="1" id="KW-0175">Coiled coil</keyword>
<feature type="compositionally biased region" description="Basic and acidic residues" evidence="2">
    <location>
        <begin position="606"/>
        <end position="643"/>
    </location>
</feature>